<name>A0A0L0F9X6_9EUKA</name>
<evidence type="ECO:0000313" key="2">
    <source>
        <dbReference type="EMBL" id="KNC72918.1"/>
    </source>
</evidence>
<dbReference type="Proteomes" id="UP000054560">
    <property type="component" value="Unassembled WGS sequence"/>
</dbReference>
<protein>
    <submittedName>
        <fullName evidence="2">Uncharacterized protein</fullName>
    </submittedName>
</protein>
<gene>
    <name evidence="2" type="ORF">SARC_14523</name>
</gene>
<evidence type="ECO:0000256" key="1">
    <source>
        <dbReference type="SAM" id="MobiDB-lite"/>
    </source>
</evidence>
<dbReference type="AlphaFoldDB" id="A0A0L0F9X6"/>
<sequence>MSVAKVENRLHIFTEMLKEGSLKFRWEAICRPPNGLCYIRLRNRTMIHPVSDGYMWDGIEEMETNFSDYMKGHSKNGGKDVPFENMTEKSRMVNTA</sequence>
<keyword evidence="3" id="KW-1185">Reference proteome</keyword>
<organism evidence="2 3">
    <name type="scientific">Sphaeroforma arctica JP610</name>
    <dbReference type="NCBI Taxonomy" id="667725"/>
    <lineage>
        <taxon>Eukaryota</taxon>
        <taxon>Ichthyosporea</taxon>
        <taxon>Ichthyophonida</taxon>
        <taxon>Sphaeroforma</taxon>
    </lineage>
</organism>
<proteinExistence type="predicted"/>
<dbReference type="EMBL" id="KQ246326">
    <property type="protein sequence ID" value="KNC72918.1"/>
    <property type="molecule type" value="Genomic_DNA"/>
</dbReference>
<feature type="non-terminal residue" evidence="2">
    <location>
        <position position="1"/>
    </location>
</feature>
<feature type="non-terminal residue" evidence="2">
    <location>
        <position position="96"/>
    </location>
</feature>
<dbReference type="GeneID" id="25915027"/>
<dbReference type="RefSeq" id="XP_014146820.1">
    <property type="nucleotide sequence ID" value="XM_014291345.1"/>
</dbReference>
<accession>A0A0L0F9X6</accession>
<reference evidence="2 3" key="1">
    <citation type="submission" date="2011-02" db="EMBL/GenBank/DDBJ databases">
        <title>The Genome Sequence of Sphaeroforma arctica JP610.</title>
        <authorList>
            <consortium name="The Broad Institute Genome Sequencing Platform"/>
            <person name="Russ C."/>
            <person name="Cuomo C."/>
            <person name="Young S.K."/>
            <person name="Zeng Q."/>
            <person name="Gargeya S."/>
            <person name="Alvarado L."/>
            <person name="Berlin A."/>
            <person name="Chapman S.B."/>
            <person name="Chen Z."/>
            <person name="Freedman E."/>
            <person name="Gellesch M."/>
            <person name="Goldberg J."/>
            <person name="Griggs A."/>
            <person name="Gujja S."/>
            <person name="Heilman E."/>
            <person name="Heiman D."/>
            <person name="Howarth C."/>
            <person name="Mehta T."/>
            <person name="Neiman D."/>
            <person name="Pearson M."/>
            <person name="Roberts A."/>
            <person name="Saif S."/>
            <person name="Shea T."/>
            <person name="Shenoy N."/>
            <person name="Sisk P."/>
            <person name="Stolte C."/>
            <person name="Sykes S."/>
            <person name="White J."/>
            <person name="Yandava C."/>
            <person name="Burger G."/>
            <person name="Gray M.W."/>
            <person name="Holland P.W.H."/>
            <person name="King N."/>
            <person name="Lang F.B.F."/>
            <person name="Roger A.J."/>
            <person name="Ruiz-Trillo I."/>
            <person name="Haas B."/>
            <person name="Nusbaum C."/>
            <person name="Birren B."/>
        </authorList>
    </citation>
    <scope>NUCLEOTIDE SEQUENCE [LARGE SCALE GENOMIC DNA]</scope>
    <source>
        <strain evidence="2 3">JP610</strain>
    </source>
</reference>
<evidence type="ECO:0000313" key="3">
    <source>
        <dbReference type="Proteomes" id="UP000054560"/>
    </source>
</evidence>
<feature type="region of interest" description="Disordered" evidence="1">
    <location>
        <begin position="77"/>
        <end position="96"/>
    </location>
</feature>